<protein>
    <submittedName>
        <fullName evidence="2">Uncharacterized protein</fullName>
    </submittedName>
</protein>
<accession>A0AAD9YZE3</accession>
<evidence type="ECO:0000313" key="2">
    <source>
        <dbReference type="EMBL" id="KAK3168989.1"/>
    </source>
</evidence>
<feature type="signal peptide" evidence="1">
    <location>
        <begin position="1"/>
        <end position="26"/>
    </location>
</feature>
<dbReference type="AlphaFoldDB" id="A0AAD9YZE3"/>
<keyword evidence="1" id="KW-0732">Signal</keyword>
<proteinExistence type="predicted"/>
<comment type="caution">
    <text evidence="2">The sequence shown here is derived from an EMBL/GenBank/DDBJ whole genome shotgun (WGS) entry which is preliminary data.</text>
</comment>
<sequence length="225" mass="24257">MNYFEANMTIMNLAVIASVMLWPGKGSVYPHPDSSAATQPNTGFSNLLRSTPSISPPLTLLNSSNIPTPPPPNSLVTCFMTGDHKTTVDGCRPTLNHFRTFPDYRLVQPFREGKFPKRPKTPPLIVFSGDADCAVEIASRSLYIEDEFSWEQVRATATDIVADCEDKGGWGGWSPIGRRTGFFVRVIGFVEDGSGGNGSVVGEEVGLGNLTESGVGVVDAHSFES</sequence>
<feature type="chain" id="PRO_5042171862" evidence="1">
    <location>
        <begin position="27"/>
        <end position="225"/>
    </location>
</feature>
<evidence type="ECO:0000256" key="1">
    <source>
        <dbReference type="SAM" id="SignalP"/>
    </source>
</evidence>
<reference evidence="2" key="1">
    <citation type="submission" date="2022-11" db="EMBL/GenBank/DDBJ databases">
        <title>Chromosomal genome sequence assembly and mating type (MAT) locus characterization of the leprose asexual lichenized fungus Lepraria neglecta (Nyl.) Erichsen.</title>
        <authorList>
            <person name="Allen J.L."/>
            <person name="Pfeffer B."/>
        </authorList>
    </citation>
    <scope>NUCLEOTIDE SEQUENCE</scope>
    <source>
        <strain evidence="2">Allen 5258</strain>
    </source>
</reference>
<dbReference type="Proteomes" id="UP001276659">
    <property type="component" value="Unassembled WGS sequence"/>
</dbReference>
<name>A0AAD9YZE3_9LECA</name>
<dbReference type="EMBL" id="JASNWA010000010">
    <property type="protein sequence ID" value="KAK3168989.1"/>
    <property type="molecule type" value="Genomic_DNA"/>
</dbReference>
<keyword evidence="3" id="KW-1185">Reference proteome</keyword>
<organism evidence="2 3">
    <name type="scientific">Lepraria neglecta</name>
    <dbReference type="NCBI Taxonomy" id="209136"/>
    <lineage>
        <taxon>Eukaryota</taxon>
        <taxon>Fungi</taxon>
        <taxon>Dikarya</taxon>
        <taxon>Ascomycota</taxon>
        <taxon>Pezizomycotina</taxon>
        <taxon>Lecanoromycetes</taxon>
        <taxon>OSLEUM clade</taxon>
        <taxon>Lecanoromycetidae</taxon>
        <taxon>Lecanorales</taxon>
        <taxon>Lecanorineae</taxon>
        <taxon>Stereocaulaceae</taxon>
        <taxon>Lepraria</taxon>
    </lineage>
</organism>
<gene>
    <name evidence="2" type="ORF">OEA41_005437</name>
</gene>
<evidence type="ECO:0000313" key="3">
    <source>
        <dbReference type="Proteomes" id="UP001276659"/>
    </source>
</evidence>